<proteinExistence type="inferred from homology"/>
<evidence type="ECO:0000256" key="3">
    <source>
        <dbReference type="ARBA" id="ARBA00022448"/>
    </source>
</evidence>
<keyword evidence="7 8" id="KW-0472">Membrane</keyword>
<keyword evidence="6 8" id="KW-1133">Transmembrane helix</keyword>
<evidence type="ECO:0000256" key="7">
    <source>
        <dbReference type="ARBA" id="ARBA00023136"/>
    </source>
</evidence>
<dbReference type="OrthoDB" id="2593018at2"/>
<protein>
    <submittedName>
        <fullName evidence="9">Uncharacterized protein</fullName>
    </submittedName>
</protein>
<dbReference type="Pfam" id="PF03845">
    <property type="entry name" value="Spore_permease"/>
    <property type="match status" value="1"/>
</dbReference>
<comment type="subcellular location">
    <subcellularLocation>
        <location evidence="1">Membrane</location>
        <topology evidence="1">Multi-pass membrane protein</topology>
    </subcellularLocation>
</comment>
<evidence type="ECO:0000256" key="1">
    <source>
        <dbReference type="ARBA" id="ARBA00004141"/>
    </source>
</evidence>
<evidence type="ECO:0000256" key="8">
    <source>
        <dbReference type="SAM" id="Phobius"/>
    </source>
</evidence>
<feature type="transmembrane region" description="Helical" evidence="8">
    <location>
        <begin position="7"/>
        <end position="27"/>
    </location>
</feature>
<evidence type="ECO:0000256" key="2">
    <source>
        <dbReference type="ARBA" id="ARBA00007998"/>
    </source>
</evidence>
<keyword evidence="5 8" id="KW-0812">Transmembrane</keyword>
<dbReference type="AlphaFoldDB" id="A0A328TRT1"/>
<evidence type="ECO:0000313" key="10">
    <source>
        <dbReference type="Proteomes" id="UP000249260"/>
    </source>
</evidence>
<organism evidence="9 10">
    <name type="scientific">Paenibacillus montanisoli</name>
    <dbReference type="NCBI Taxonomy" id="2081970"/>
    <lineage>
        <taxon>Bacteria</taxon>
        <taxon>Bacillati</taxon>
        <taxon>Bacillota</taxon>
        <taxon>Bacilli</taxon>
        <taxon>Bacillales</taxon>
        <taxon>Paenibacillaceae</taxon>
        <taxon>Paenibacillus</taxon>
    </lineage>
</organism>
<dbReference type="PANTHER" id="PTHR34975:SF2">
    <property type="entry name" value="SPORE GERMINATION PROTEIN A2"/>
    <property type="match status" value="1"/>
</dbReference>
<keyword evidence="4" id="KW-0309">Germination</keyword>
<evidence type="ECO:0000256" key="4">
    <source>
        <dbReference type="ARBA" id="ARBA00022544"/>
    </source>
</evidence>
<feature type="transmembrane region" description="Helical" evidence="8">
    <location>
        <begin position="187"/>
        <end position="206"/>
    </location>
</feature>
<feature type="transmembrane region" description="Helical" evidence="8">
    <location>
        <begin position="74"/>
        <end position="98"/>
    </location>
</feature>
<accession>A0A328TRT1</accession>
<sequence>MTQERLTAWQLFYIASGTMGCINFYLMMDQLIDMSSTSAYMVLLAIGAVIGLLCMPMPSLLTREEGKDFTASHMAAFGTFFGVFILILFLASLILAGGMMLNEMMQILDRYQTPNLEYYWIAVPLMLVCAVVAGKGGVRVLAGLFFIVLCLRIFETGLLVLGVTSSFELRSILPLWSGLPERPGAAIARGSALFSGIEMLVFLRLYTAGLKARSVRGAIWSAVGAHCAFLIIGSWLMLGICGFDMIRLVDLTTIDFYRVISFQFFEQLDEVGISIQLFWTLSTLAFVLWINATMLRKAVFRRWPEAMHYGTAALLMLAVAAGLWEFRLNQLLQKWQPIVLLVMLCVYIPIYGLLLARARKSGQRVPTVGGESS</sequence>
<feature type="transmembrane region" description="Helical" evidence="8">
    <location>
        <begin position="218"/>
        <end position="238"/>
    </location>
</feature>
<dbReference type="GO" id="GO:0009847">
    <property type="term" value="P:spore germination"/>
    <property type="evidence" value="ECO:0007669"/>
    <property type="project" value="InterPro"/>
</dbReference>
<comment type="similarity">
    <text evidence="2">Belongs to the amino acid-polyamine-organocation (APC) superfamily. Spore germination protein (SGP) (TC 2.A.3.9) family.</text>
</comment>
<evidence type="ECO:0000256" key="5">
    <source>
        <dbReference type="ARBA" id="ARBA00022692"/>
    </source>
</evidence>
<comment type="caution">
    <text evidence="9">The sequence shown here is derived from an EMBL/GenBank/DDBJ whole genome shotgun (WGS) entry which is preliminary data.</text>
</comment>
<feature type="transmembrane region" description="Helical" evidence="8">
    <location>
        <begin position="39"/>
        <end position="62"/>
    </location>
</feature>
<keyword evidence="3" id="KW-0813">Transport</keyword>
<dbReference type="Proteomes" id="UP000249260">
    <property type="component" value="Unassembled WGS sequence"/>
</dbReference>
<evidence type="ECO:0000256" key="6">
    <source>
        <dbReference type="ARBA" id="ARBA00022989"/>
    </source>
</evidence>
<gene>
    <name evidence="9" type="ORF">DL346_27840</name>
</gene>
<dbReference type="PROSITE" id="PS51257">
    <property type="entry name" value="PROKAR_LIPOPROTEIN"/>
    <property type="match status" value="1"/>
</dbReference>
<dbReference type="RefSeq" id="WP_112885673.1">
    <property type="nucleotide sequence ID" value="NZ_QLUW01000008.1"/>
</dbReference>
<feature type="transmembrane region" description="Helical" evidence="8">
    <location>
        <begin position="338"/>
        <end position="356"/>
    </location>
</feature>
<dbReference type="PANTHER" id="PTHR34975">
    <property type="entry name" value="SPORE GERMINATION PROTEIN A2"/>
    <property type="match status" value="1"/>
</dbReference>
<dbReference type="InterPro" id="IPR004761">
    <property type="entry name" value="Spore_GerAB"/>
</dbReference>
<dbReference type="GO" id="GO:0016020">
    <property type="term" value="C:membrane"/>
    <property type="evidence" value="ECO:0007669"/>
    <property type="project" value="UniProtKB-SubCell"/>
</dbReference>
<reference evidence="9 10" key="1">
    <citation type="submission" date="2018-06" db="EMBL/GenBank/DDBJ databases">
        <title>Paenibacillus montanisoli sp. nov., isolated from mountain area soil.</title>
        <authorList>
            <person name="Wu M."/>
        </authorList>
    </citation>
    <scope>NUCLEOTIDE SEQUENCE [LARGE SCALE GENOMIC DNA]</scope>
    <source>
        <strain evidence="9 10">RA17</strain>
    </source>
</reference>
<evidence type="ECO:0000313" key="9">
    <source>
        <dbReference type="EMBL" id="RAP73279.1"/>
    </source>
</evidence>
<keyword evidence="10" id="KW-1185">Reference proteome</keyword>
<dbReference type="EMBL" id="QLUW01000008">
    <property type="protein sequence ID" value="RAP73279.1"/>
    <property type="molecule type" value="Genomic_DNA"/>
</dbReference>
<name>A0A328TRT1_9BACL</name>
<feature type="transmembrane region" description="Helical" evidence="8">
    <location>
        <begin position="306"/>
        <end position="326"/>
    </location>
</feature>
<feature type="transmembrane region" description="Helical" evidence="8">
    <location>
        <begin position="141"/>
        <end position="167"/>
    </location>
</feature>
<feature type="transmembrane region" description="Helical" evidence="8">
    <location>
        <begin position="273"/>
        <end position="294"/>
    </location>
</feature>
<feature type="transmembrane region" description="Helical" evidence="8">
    <location>
        <begin position="118"/>
        <end position="134"/>
    </location>
</feature>